<dbReference type="GO" id="GO:0036121">
    <property type="term" value="F:double-stranded DNA helicase activity"/>
    <property type="evidence" value="ECO:0007669"/>
    <property type="project" value="TreeGrafter"/>
</dbReference>
<gene>
    <name evidence="2" type="ORF">MM415B03380_0007</name>
</gene>
<dbReference type="PANTHER" id="PTHR47396:SF1">
    <property type="entry name" value="ATP-DEPENDENT HELICASE IRC3-RELATED"/>
    <property type="match status" value="1"/>
</dbReference>
<organism evidence="2">
    <name type="scientific">viral metagenome</name>
    <dbReference type="NCBI Taxonomy" id="1070528"/>
    <lineage>
        <taxon>unclassified sequences</taxon>
        <taxon>metagenomes</taxon>
        <taxon>organismal metagenomes</taxon>
    </lineage>
</organism>
<dbReference type="EMBL" id="MT142984">
    <property type="protein sequence ID" value="QJA91389.1"/>
    <property type="molecule type" value="Genomic_DNA"/>
</dbReference>
<dbReference type="GO" id="GO:0005524">
    <property type="term" value="F:ATP binding"/>
    <property type="evidence" value="ECO:0007669"/>
    <property type="project" value="InterPro"/>
</dbReference>
<dbReference type="Pfam" id="PF00271">
    <property type="entry name" value="Helicase_C"/>
    <property type="match status" value="1"/>
</dbReference>
<dbReference type="GO" id="GO:0016787">
    <property type="term" value="F:hydrolase activity"/>
    <property type="evidence" value="ECO:0007669"/>
    <property type="project" value="InterPro"/>
</dbReference>
<keyword evidence="2" id="KW-0067">ATP-binding</keyword>
<dbReference type="InterPro" id="IPR050742">
    <property type="entry name" value="Helicase_Restrict-Modif_Enz"/>
</dbReference>
<keyword evidence="2" id="KW-0347">Helicase</keyword>
<proteinExistence type="predicted"/>
<dbReference type="SMART" id="SM00490">
    <property type="entry name" value="HELICc"/>
    <property type="match status" value="1"/>
</dbReference>
<evidence type="ECO:0000259" key="1">
    <source>
        <dbReference type="PROSITE" id="PS51194"/>
    </source>
</evidence>
<dbReference type="GO" id="GO:0032042">
    <property type="term" value="P:mitochondrial DNA metabolic process"/>
    <property type="evidence" value="ECO:0007669"/>
    <property type="project" value="TreeGrafter"/>
</dbReference>
<dbReference type="PROSITE" id="PS51194">
    <property type="entry name" value="HELICASE_CTER"/>
    <property type="match status" value="1"/>
</dbReference>
<keyword evidence="2" id="KW-0378">Hydrolase</keyword>
<dbReference type="PANTHER" id="PTHR47396">
    <property type="entry name" value="TYPE I RESTRICTION ENZYME ECOKI R PROTEIN"/>
    <property type="match status" value="1"/>
</dbReference>
<dbReference type="InterPro" id="IPR027417">
    <property type="entry name" value="P-loop_NTPase"/>
</dbReference>
<accession>A0A6M3LAK5</accession>
<dbReference type="SUPFAM" id="SSF52540">
    <property type="entry name" value="P-loop containing nucleoside triphosphate hydrolases"/>
    <property type="match status" value="1"/>
</dbReference>
<dbReference type="GO" id="GO:0061749">
    <property type="term" value="F:forked DNA-dependent helicase activity"/>
    <property type="evidence" value="ECO:0007669"/>
    <property type="project" value="TreeGrafter"/>
</dbReference>
<dbReference type="Pfam" id="PF04851">
    <property type="entry name" value="ResIII"/>
    <property type="match status" value="1"/>
</dbReference>
<dbReference type="InterPro" id="IPR001650">
    <property type="entry name" value="Helicase_C-like"/>
</dbReference>
<dbReference type="Gene3D" id="3.40.50.300">
    <property type="entry name" value="P-loop containing nucleotide triphosphate hydrolases"/>
    <property type="match status" value="2"/>
</dbReference>
<dbReference type="GO" id="GO:0005759">
    <property type="term" value="C:mitochondrial matrix"/>
    <property type="evidence" value="ECO:0007669"/>
    <property type="project" value="TreeGrafter"/>
</dbReference>
<keyword evidence="2" id="KW-0547">Nucleotide-binding</keyword>
<feature type="domain" description="Helicase C-terminal" evidence="1">
    <location>
        <begin position="136"/>
        <end position="296"/>
    </location>
</feature>
<dbReference type="GO" id="GO:0000403">
    <property type="term" value="F:Y-form DNA binding"/>
    <property type="evidence" value="ECO:0007669"/>
    <property type="project" value="TreeGrafter"/>
</dbReference>
<name>A0A6M3LAK5_9ZZZZ</name>
<evidence type="ECO:0000313" key="2">
    <source>
        <dbReference type="EMBL" id="QJA91389.1"/>
    </source>
</evidence>
<reference evidence="2" key="1">
    <citation type="submission" date="2020-03" db="EMBL/GenBank/DDBJ databases">
        <title>The deep terrestrial virosphere.</title>
        <authorList>
            <person name="Holmfeldt K."/>
            <person name="Nilsson E."/>
            <person name="Simone D."/>
            <person name="Lopez-Fernandez M."/>
            <person name="Wu X."/>
            <person name="de Brujin I."/>
            <person name="Lundin D."/>
            <person name="Andersson A."/>
            <person name="Bertilsson S."/>
            <person name="Dopson M."/>
        </authorList>
    </citation>
    <scope>NUCLEOTIDE SEQUENCE</scope>
    <source>
        <strain evidence="2">MM415B03380</strain>
    </source>
</reference>
<dbReference type="AlphaFoldDB" id="A0A6M3LAK5"/>
<dbReference type="InterPro" id="IPR006935">
    <property type="entry name" value="Helicase/UvrB_N"/>
</dbReference>
<sequence>MAGKEPELSKECQVASLWTYVRRLQLGEKDTNDWWIDANVVLVDEAHHILNKTYQRVMEYYKDAFVIGCTATPTLSTGAGLGKFFESIVDVVTMDELISGGHLVPGVYYGPSKPDLSKLKIVQGDYEKKGLDEQINKPQIIGNVVSNWMEKALDKQTMVFSINRKHGKALCNEYIKRGINAEYLDANNDDEERDDVLRRFRNGDTQVICQVALYTEGTDLPEIECIVIARPTRSVGLHRQILGRGARPFNGKAFFIVLDHGGNIERLGFYEDEMDWTLDGKDNANKPRKKREKERTILTCEMCSAEFTGKRCPKCGHEIPDYGKKIAAIDASLERIGKTKKPKATTEDKRIFFGMLEWYRRMKGYQEGWASHKFRSKFGVWPNHYKGEGPIEPDQTFHNWIKYQTIKWAKSKKKLETEGVS</sequence>
<dbReference type="GO" id="GO:0070125">
    <property type="term" value="P:mitochondrial translational elongation"/>
    <property type="evidence" value="ECO:0007669"/>
    <property type="project" value="TreeGrafter"/>
</dbReference>
<protein>
    <submittedName>
        <fullName evidence="2">Putative helicase</fullName>
    </submittedName>
</protein>